<evidence type="ECO:0000313" key="4">
    <source>
        <dbReference type="Proteomes" id="UP001610446"/>
    </source>
</evidence>
<dbReference type="Proteomes" id="UP001610446">
    <property type="component" value="Unassembled WGS sequence"/>
</dbReference>
<dbReference type="InterPro" id="IPR035994">
    <property type="entry name" value="Nucleoside_phosphorylase_sf"/>
</dbReference>
<dbReference type="InterPro" id="IPR053137">
    <property type="entry name" value="NLR-like"/>
</dbReference>
<dbReference type="SUPFAM" id="SSF53167">
    <property type="entry name" value="Purine and uridine phosphorylases"/>
    <property type="match status" value="1"/>
</dbReference>
<gene>
    <name evidence="3" type="ORF">BJY01DRAFT_248401</name>
</gene>
<dbReference type="PANTHER" id="PTHR46082">
    <property type="entry name" value="ATP/GTP-BINDING PROTEIN-RELATED"/>
    <property type="match status" value="1"/>
</dbReference>
<proteinExistence type="predicted"/>
<evidence type="ECO:0000259" key="1">
    <source>
        <dbReference type="Pfam" id="PF01048"/>
    </source>
</evidence>
<dbReference type="Gene3D" id="3.40.50.1580">
    <property type="entry name" value="Nucleoside phosphorylase domain"/>
    <property type="match status" value="1"/>
</dbReference>
<evidence type="ECO:0000259" key="2">
    <source>
        <dbReference type="Pfam" id="PF24476"/>
    </source>
</evidence>
<dbReference type="EMBL" id="JBFXLU010000085">
    <property type="protein sequence ID" value="KAL2843938.1"/>
    <property type="molecule type" value="Genomic_DNA"/>
</dbReference>
<feature type="domain" description="DUF7580" evidence="2">
    <location>
        <begin position="189"/>
        <end position="528"/>
    </location>
</feature>
<reference evidence="3 4" key="1">
    <citation type="submission" date="2024-07" db="EMBL/GenBank/DDBJ databases">
        <title>Section-level genome sequencing and comparative genomics of Aspergillus sections Usti and Cavernicolus.</title>
        <authorList>
            <consortium name="Lawrence Berkeley National Laboratory"/>
            <person name="Nybo J.L."/>
            <person name="Vesth T.C."/>
            <person name="Theobald S."/>
            <person name="Frisvad J.C."/>
            <person name="Larsen T.O."/>
            <person name="Kjaerboelling I."/>
            <person name="Rothschild-Mancinelli K."/>
            <person name="Lyhne E.K."/>
            <person name="Kogle M.E."/>
            <person name="Barry K."/>
            <person name="Clum A."/>
            <person name="Na H."/>
            <person name="Ledsgaard L."/>
            <person name="Lin J."/>
            <person name="Lipzen A."/>
            <person name="Kuo A."/>
            <person name="Riley R."/>
            <person name="Mondo S."/>
            <person name="Labutti K."/>
            <person name="Haridas S."/>
            <person name="Pangalinan J."/>
            <person name="Salamov A.A."/>
            <person name="Simmons B.A."/>
            <person name="Magnuson J.K."/>
            <person name="Chen J."/>
            <person name="Drula E."/>
            <person name="Henrissat B."/>
            <person name="Wiebenga A."/>
            <person name="Lubbers R.J."/>
            <person name="Gomes A.C."/>
            <person name="Makela M.R."/>
            <person name="Stajich J."/>
            <person name="Grigoriev I.V."/>
            <person name="Mortensen U.H."/>
            <person name="De Vries R.P."/>
            <person name="Baker S.E."/>
            <person name="Andersen M.R."/>
        </authorList>
    </citation>
    <scope>NUCLEOTIDE SEQUENCE [LARGE SCALE GENOMIC DNA]</scope>
    <source>
        <strain evidence="3 4">CBS 123904</strain>
    </source>
</reference>
<protein>
    <recommendedName>
        <fullName evidence="5">Nucleoside phosphorylase domain-containing protein</fullName>
    </recommendedName>
</protein>
<feature type="domain" description="Nucleoside phosphorylase" evidence="1">
    <location>
        <begin position="625"/>
        <end position="914"/>
    </location>
</feature>
<dbReference type="InterPro" id="IPR056002">
    <property type="entry name" value="DUF7580"/>
</dbReference>
<dbReference type="Pfam" id="PF01048">
    <property type="entry name" value="PNP_UDP_1"/>
    <property type="match status" value="1"/>
</dbReference>
<comment type="caution">
    <text evidence="3">The sequence shown here is derived from an EMBL/GenBank/DDBJ whole genome shotgun (WGS) entry which is preliminary data.</text>
</comment>
<evidence type="ECO:0000313" key="3">
    <source>
        <dbReference type="EMBL" id="KAL2843938.1"/>
    </source>
</evidence>
<sequence>MQTVTTYTRRHSYTIPGASEPCLREQKNQGLVALLIKILGLFQEIADCLVTDEQEKRHRATFRYLHANCLLLSERIKIFYETGSSSFLSPFAGLMLNQFSSLLRTSDGSASVEQQTQFFELAELYKHWNTLTVKEEKVSHITDALRLDATNCWDALVASLEEWVGSLEDPSTSTTEESYTRRKRIREPPCEVYVAARSMVHALANSSTCFCDPCHGYTARLKLATHRQPPETEEKYTFELLLSSNQAVWQETAIHSLPPKKKSKVRIAVEERRAGKRGHSRRIPVQRLCEHLKSRQILCCLNLEIEEGRLWKFRSSDSRLRIGNSYISLEKIIEGHPTTLSEKVKRVLAVLVGHCFLHLHETAWVKPCYFNASRILFFGTHTSLPLVPFIDVEIDHSALPLESVGNFDESDEFIDPDDLPLHSHPSLVMLAILLMELYMAKPVSCLVESTGFAYSLIQEIDENSRYRIATEAFRKFGPEFTDNYRLAVATCLDPNVGFDNDDNEIEGDDFKSIVYKEIVQLLEEELDQGFGKSIPVDYLDQAAPALNLNRWGTINLAAQPEAGFRGVKDYSRTESVSASATSSPGPINEDSQAEEYVVHNKVKMAGYNLDNSITPLSLTHGDYTVGWISALAEEMAAARAMLDQEHPSLPQDFKTDNNNYILGRIGSHNVVLACLPSGVSGTTSAAIVANRMRSTFQNLRFGLMVGIGGAAPSEMDDIRLGDVVVGVPHGRWSGVVQYDFGKTIEEGKLRITSALNRAPDILLTAVSKLTSQHFLLGHKIELYLQKMIEQYPRLKTDFSHPGAKNDVLYQTNYSHASKSRECSSCDGTRTVLRKARHSNEPVIHYGLIASGNQVMKDAVTRDRLKQDLDILCFEMEAAGLVDDFPCLVIRGISDYADSHKNDQWRYYAAATAAAYAKELLNTIR</sequence>
<organism evidence="3 4">
    <name type="scientific">Aspergillus pseudoustus</name>
    <dbReference type="NCBI Taxonomy" id="1810923"/>
    <lineage>
        <taxon>Eukaryota</taxon>
        <taxon>Fungi</taxon>
        <taxon>Dikarya</taxon>
        <taxon>Ascomycota</taxon>
        <taxon>Pezizomycotina</taxon>
        <taxon>Eurotiomycetes</taxon>
        <taxon>Eurotiomycetidae</taxon>
        <taxon>Eurotiales</taxon>
        <taxon>Aspergillaceae</taxon>
        <taxon>Aspergillus</taxon>
        <taxon>Aspergillus subgen. Nidulantes</taxon>
    </lineage>
</organism>
<keyword evidence="4" id="KW-1185">Reference proteome</keyword>
<dbReference type="InterPro" id="IPR000845">
    <property type="entry name" value="Nucleoside_phosphorylase_d"/>
</dbReference>
<dbReference type="Pfam" id="PF24476">
    <property type="entry name" value="DUF7580"/>
    <property type="match status" value="1"/>
</dbReference>
<name>A0ABR4JV54_9EURO</name>
<evidence type="ECO:0008006" key="5">
    <source>
        <dbReference type="Google" id="ProtNLM"/>
    </source>
</evidence>
<dbReference type="PANTHER" id="PTHR46082:SF11">
    <property type="entry name" value="AAA+ ATPASE DOMAIN-CONTAINING PROTEIN-RELATED"/>
    <property type="match status" value="1"/>
</dbReference>
<accession>A0ABR4JV54</accession>